<keyword evidence="8" id="KW-0963">Cytoplasm</keyword>
<feature type="binding site" evidence="8 10">
    <location>
        <position position="120"/>
    </location>
    <ligand>
        <name>3-methyl-2-oxobutanoate</name>
        <dbReference type="ChEBI" id="CHEBI:11851"/>
    </ligand>
</feature>
<organism evidence="12 13">
    <name type="scientific">Dokdonella fugitiva</name>
    <dbReference type="NCBI Taxonomy" id="328517"/>
    <lineage>
        <taxon>Bacteria</taxon>
        <taxon>Pseudomonadati</taxon>
        <taxon>Pseudomonadota</taxon>
        <taxon>Gammaproteobacteria</taxon>
        <taxon>Lysobacterales</taxon>
        <taxon>Rhodanobacteraceae</taxon>
        <taxon>Dokdonella</taxon>
    </lineage>
</organism>
<comment type="catalytic activity">
    <reaction evidence="8">
        <text>(6R)-5,10-methylene-5,6,7,8-tetrahydrofolate + 3-methyl-2-oxobutanoate + H2O = 2-dehydropantoate + (6S)-5,6,7,8-tetrahydrofolate</text>
        <dbReference type="Rhea" id="RHEA:11824"/>
        <dbReference type="ChEBI" id="CHEBI:11561"/>
        <dbReference type="ChEBI" id="CHEBI:11851"/>
        <dbReference type="ChEBI" id="CHEBI:15377"/>
        <dbReference type="ChEBI" id="CHEBI:15636"/>
        <dbReference type="ChEBI" id="CHEBI:57453"/>
        <dbReference type="EC" id="2.1.2.11"/>
    </reaction>
</comment>
<feature type="binding site" evidence="8 11">
    <location>
        <position position="52"/>
    </location>
    <ligand>
        <name>Mg(2+)</name>
        <dbReference type="ChEBI" id="CHEBI:18420"/>
    </ligand>
</feature>
<evidence type="ECO:0000256" key="11">
    <source>
        <dbReference type="PIRSR" id="PIRSR000388-3"/>
    </source>
</evidence>
<dbReference type="GO" id="GO:0003864">
    <property type="term" value="F:3-methyl-2-oxobutanoate hydroxymethyltransferase activity"/>
    <property type="evidence" value="ECO:0007669"/>
    <property type="project" value="UniProtKB-UniRule"/>
</dbReference>
<dbReference type="PANTHER" id="PTHR20881">
    <property type="entry name" value="3-METHYL-2-OXOBUTANOATE HYDROXYMETHYLTRANSFERASE"/>
    <property type="match status" value="1"/>
</dbReference>
<evidence type="ECO:0000313" key="13">
    <source>
        <dbReference type="Proteomes" id="UP000294862"/>
    </source>
</evidence>
<keyword evidence="6 8" id="KW-0479">Metal-binding</keyword>
<evidence type="ECO:0000256" key="1">
    <source>
        <dbReference type="ARBA" id="ARBA00005033"/>
    </source>
</evidence>
<comment type="similarity">
    <text evidence="2 8">Belongs to the PanB family.</text>
</comment>
<dbReference type="InterPro" id="IPR015813">
    <property type="entry name" value="Pyrv/PenolPyrv_kinase-like_dom"/>
</dbReference>
<dbReference type="GO" id="GO:0032259">
    <property type="term" value="P:methylation"/>
    <property type="evidence" value="ECO:0007669"/>
    <property type="project" value="UniProtKB-KW"/>
</dbReference>
<evidence type="ECO:0000256" key="5">
    <source>
        <dbReference type="ARBA" id="ARBA00022679"/>
    </source>
</evidence>
<comment type="subcellular location">
    <subcellularLocation>
        <location evidence="8">Cytoplasm</location>
    </subcellularLocation>
</comment>
<dbReference type="EMBL" id="SLWQ01000002">
    <property type="protein sequence ID" value="TCO41898.1"/>
    <property type="molecule type" value="Genomic_DNA"/>
</dbReference>
<dbReference type="NCBIfam" id="TIGR00222">
    <property type="entry name" value="panB"/>
    <property type="match status" value="1"/>
</dbReference>
<dbReference type="EC" id="2.1.2.11" evidence="8"/>
<comment type="caution">
    <text evidence="12">The sequence shown here is derived from an EMBL/GenBank/DDBJ whole genome shotgun (WGS) entry which is preliminary data.</text>
</comment>
<evidence type="ECO:0000256" key="7">
    <source>
        <dbReference type="ARBA" id="ARBA00056497"/>
    </source>
</evidence>
<dbReference type="Pfam" id="PF02548">
    <property type="entry name" value="Pantoate_transf"/>
    <property type="match status" value="1"/>
</dbReference>
<evidence type="ECO:0000256" key="9">
    <source>
        <dbReference type="PIRSR" id="PIRSR000388-1"/>
    </source>
</evidence>
<dbReference type="InterPro" id="IPR003700">
    <property type="entry name" value="Pantoate_hydroxy_MeTrfase"/>
</dbReference>
<comment type="function">
    <text evidence="7 8">Catalyzes the reversible reaction in which hydroxymethyl group from 5,10-methylenetetrahydrofolate is transferred onto alpha-ketoisovalerate to form ketopantoate.</text>
</comment>
<dbReference type="NCBIfam" id="NF001452">
    <property type="entry name" value="PRK00311.1"/>
    <property type="match status" value="1"/>
</dbReference>
<sequence>MYANTAPAVPITVPDLQARKRRGEKIVAITAYEAGIAARADEAGVDLVLVGDSLGMVVQGHASTLPVTMDAMVYHTACVARGLRRPLLVADLPFMSYRNEDLALANTARLLGEGGAAMVKLEGAEWVCTIIHALKRHEVPVCAHLGLTPQSVHRLGGYKVQGRDEPTAAKLRADARAVQDAGADLLVLECVPAGLATEISRDLAIPTIGIGAGAGCDGQVLVVHDLLGITPGKRPRFSKDFLAGTNSVLGAISAYAAAVRSGEFPAAEHSY</sequence>
<dbReference type="Proteomes" id="UP000294862">
    <property type="component" value="Unassembled WGS sequence"/>
</dbReference>
<dbReference type="FunFam" id="3.20.20.60:FF:000003">
    <property type="entry name" value="3-methyl-2-oxobutanoate hydroxymethyltransferase"/>
    <property type="match status" value="1"/>
</dbReference>
<feature type="binding site" evidence="8 11">
    <location>
        <position position="91"/>
    </location>
    <ligand>
        <name>Mg(2+)</name>
        <dbReference type="ChEBI" id="CHEBI:18420"/>
    </ligand>
</feature>
<evidence type="ECO:0000313" key="12">
    <source>
        <dbReference type="EMBL" id="TCO41898.1"/>
    </source>
</evidence>
<dbReference type="AlphaFoldDB" id="A0A4R2IE71"/>
<evidence type="ECO:0000256" key="4">
    <source>
        <dbReference type="ARBA" id="ARBA00022655"/>
    </source>
</evidence>
<protein>
    <recommendedName>
        <fullName evidence="8">3-methyl-2-oxobutanoate hydroxymethyltransferase</fullName>
        <ecNumber evidence="8">2.1.2.11</ecNumber>
    </recommendedName>
    <alternativeName>
        <fullName evidence="8">Ketopantoate hydroxymethyltransferase</fullName>
        <shortName evidence="8">KPHMT</shortName>
    </alternativeName>
</protein>
<accession>A0A4R2IE71</accession>
<dbReference type="SUPFAM" id="SSF51621">
    <property type="entry name" value="Phosphoenolpyruvate/pyruvate domain"/>
    <property type="match status" value="1"/>
</dbReference>
<proteinExistence type="inferred from homology"/>
<evidence type="ECO:0000256" key="8">
    <source>
        <dbReference type="HAMAP-Rule" id="MF_00156"/>
    </source>
</evidence>
<dbReference type="InterPro" id="IPR040442">
    <property type="entry name" value="Pyrv_kinase-like_dom_sf"/>
</dbReference>
<dbReference type="GO" id="GO:0008168">
    <property type="term" value="F:methyltransferase activity"/>
    <property type="evidence" value="ECO:0007669"/>
    <property type="project" value="UniProtKB-KW"/>
</dbReference>
<keyword evidence="8 11" id="KW-0460">Magnesium</keyword>
<comment type="subunit">
    <text evidence="3 8">Homodecamer; pentamer of dimers.</text>
</comment>
<evidence type="ECO:0000256" key="2">
    <source>
        <dbReference type="ARBA" id="ARBA00008676"/>
    </source>
</evidence>
<evidence type="ECO:0000256" key="6">
    <source>
        <dbReference type="ARBA" id="ARBA00022723"/>
    </source>
</evidence>
<dbReference type="UniPathway" id="UPA00028">
    <property type="reaction ID" value="UER00003"/>
</dbReference>
<keyword evidence="5 8" id="KW-0808">Transferase</keyword>
<evidence type="ECO:0000256" key="3">
    <source>
        <dbReference type="ARBA" id="ARBA00011424"/>
    </source>
</evidence>
<dbReference type="GO" id="GO:0000287">
    <property type="term" value="F:magnesium ion binding"/>
    <property type="evidence" value="ECO:0007669"/>
    <property type="project" value="TreeGrafter"/>
</dbReference>
<dbReference type="GO" id="GO:0015940">
    <property type="term" value="P:pantothenate biosynthetic process"/>
    <property type="evidence" value="ECO:0007669"/>
    <property type="project" value="UniProtKB-UniRule"/>
</dbReference>
<feature type="binding site" evidence="8 11">
    <location>
        <position position="122"/>
    </location>
    <ligand>
        <name>Mg(2+)</name>
        <dbReference type="ChEBI" id="CHEBI:18420"/>
    </ligand>
</feature>
<dbReference type="HAMAP" id="MF_00156">
    <property type="entry name" value="PanB"/>
    <property type="match status" value="1"/>
</dbReference>
<comment type="pathway">
    <text evidence="1 8">Cofactor biosynthesis; (R)-pantothenate biosynthesis; (R)-pantoate from 3-methyl-2-oxobutanoate: step 1/2.</text>
</comment>
<keyword evidence="4 8" id="KW-0566">Pantothenate biosynthesis</keyword>
<feature type="binding site" evidence="8 10">
    <location>
        <position position="91"/>
    </location>
    <ligand>
        <name>3-methyl-2-oxobutanoate</name>
        <dbReference type="ChEBI" id="CHEBI:11851"/>
    </ligand>
</feature>
<feature type="active site" description="Proton acceptor" evidence="8 9">
    <location>
        <position position="189"/>
    </location>
</feature>
<comment type="cofactor">
    <cofactor evidence="8 11">
        <name>Mg(2+)</name>
        <dbReference type="ChEBI" id="CHEBI:18420"/>
    </cofactor>
    <text evidence="8 11">Binds 1 Mg(2+) ion per subunit.</text>
</comment>
<dbReference type="RefSeq" id="WP_131994695.1">
    <property type="nucleotide sequence ID" value="NZ_JACGXM010000005.1"/>
</dbReference>
<keyword evidence="13" id="KW-1185">Reference proteome</keyword>
<name>A0A4R2IE71_9GAMM</name>
<dbReference type="CDD" id="cd06557">
    <property type="entry name" value="KPHMT-like"/>
    <property type="match status" value="1"/>
</dbReference>
<feature type="binding site" evidence="8 10">
    <location>
        <begin position="52"/>
        <end position="53"/>
    </location>
    <ligand>
        <name>3-methyl-2-oxobutanoate</name>
        <dbReference type="ChEBI" id="CHEBI:11851"/>
    </ligand>
</feature>
<dbReference type="PANTHER" id="PTHR20881:SF0">
    <property type="entry name" value="3-METHYL-2-OXOBUTANOATE HYDROXYMETHYLTRANSFERASE"/>
    <property type="match status" value="1"/>
</dbReference>
<dbReference type="PIRSF" id="PIRSF000388">
    <property type="entry name" value="Pantoate_hydroxy_MeTrfase"/>
    <property type="match status" value="1"/>
</dbReference>
<keyword evidence="12" id="KW-0489">Methyltransferase</keyword>
<dbReference type="Gene3D" id="3.20.20.60">
    <property type="entry name" value="Phosphoenolpyruvate-binding domains"/>
    <property type="match status" value="1"/>
</dbReference>
<dbReference type="GO" id="GO:0005737">
    <property type="term" value="C:cytoplasm"/>
    <property type="evidence" value="ECO:0007669"/>
    <property type="project" value="UniProtKB-SubCell"/>
</dbReference>
<evidence type="ECO:0000256" key="10">
    <source>
        <dbReference type="PIRSR" id="PIRSR000388-2"/>
    </source>
</evidence>
<reference evidence="12 13" key="1">
    <citation type="journal article" date="2015" name="Stand. Genomic Sci.">
        <title>Genomic Encyclopedia of Bacterial and Archaeal Type Strains, Phase III: the genomes of soil and plant-associated and newly described type strains.</title>
        <authorList>
            <person name="Whitman W.B."/>
            <person name="Woyke T."/>
            <person name="Klenk H.P."/>
            <person name="Zhou Y."/>
            <person name="Lilburn T.G."/>
            <person name="Beck B.J."/>
            <person name="De Vos P."/>
            <person name="Vandamme P."/>
            <person name="Eisen J.A."/>
            <person name="Garrity G."/>
            <person name="Hugenholtz P."/>
            <person name="Kyrpides N.C."/>
        </authorList>
    </citation>
    <scope>NUCLEOTIDE SEQUENCE [LARGE SCALE GENOMIC DNA]</scope>
    <source>
        <strain evidence="12 13">A3</strain>
    </source>
</reference>
<gene>
    <name evidence="8" type="primary">panB</name>
    <name evidence="12" type="ORF">EV148_102251</name>
</gene>
<dbReference type="OrthoDB" id="9781789at2"/>